<feature type="transmembrane region" description="Helical" evidence="2">
    <location>
        <begin position="20"/>
        <end position="42"/>
    </location>
</feature>
<feature type="coiled-coil region" evidence="1">
    <location>
        <begin position="55"/>
        <end position="85"/>
    </location>
</feature>
<keyword evidence="2" id="KW-0812">Transmembrane</keyword>
<reference evidence="3" key="1">
    <citation type="submission" date="2020-04" db="EMBL/GenBank/DDBJ databases">
        <authorList>
            <person name="Chiriac C."/>
            <person name="Salcher M."/>
            <person name="Ghai R."/>
            <person name="Kavagutti S V."/>
        </authorList>
    </citation>
    <scope>NUCLEOTIDE SEQUENCE</scope>
</reference>
<gene>
    <name evidence="3" type="ORF">UFOVP817_16</name>
</gene>
<evidence type="ECO:0000256" key="2">
    <source>
        <dbReference type="SAM" id="Phobius"/>
    </source>
</evidence>
<protein>
    <submittedName>
        <fullName evidence="3">Uncharacterized protein</fullName>
    </submittedName>
</protein>
<name>A0A6J5P7B5_9CAUD</name>
<sequence length="201" mass="21393">MSFLEFLHFPILGVLETTAATISLYAAIASAAASAAGSYISYQSSQTQAKQAEYNAQAQADAISAEQKRQAAENEENRRRAVQEQRRFRAQQLATMSGSGAMLGTGSSLALEADTWAKQQTELADQQRVNDLAQNQLAFQRRSTLAMGQAEAGQIRANATGQAISSLASTAGQGYQAWSTRPQKAAAPTYDKNGVVRAVAA</sequence>
<proteinExistence type="predicted"/>
<evidence type="ECO:0000313" key="3">
    <source>
        <dbReference type="EMBL" id="CAB4164955.1"/>
    </source>
</evidence>
<keyword evidence="1" id="KW-0175">Coiled coil</keyword>
<evidence type="ECO:0000256" key="1">
    <source>
        <dbReference type="SAM" id="Coils"/>
    </source>
</evidence>
<accession>A0A6J5P7B5</accession>
<keyword evidence="2" id="KW-1133">Transmembrane helix</keyword>
<keyword evidence="2" id="KW-0472">Membrane</keyword>
<dbReference type="EMBL" id="LR796774">
    <property type="protein sequence ID" value="CAB4164955.1"/>
    <property type="molecule type" value="Genomic_DNA"/>
</dbReference>
<organism evidence="3">
    <name type="scientific">uncultured Caudovirales phage</name>
    <dbReference type="NCBI Taxonomy" id="2100421"/>
    <lineage>
        <taxon>Viruses</taxon>
        <taxon>Duplodnaviria</taxon>
        <taxon>Heunggongvirae</taxon>
        <taxon>Uroviricota</taxon>
        <taxon>Caudoviricetes</taxon>
        <taxon>Peduoviridae</taxon>
        <taxon>Maltschvirus</taxon>
        <taxon>Maltschvirus maltsch</taxon>
    </lineage>
</organism>